<dbReference type="InterPro" id="IPR013815">
    <property type="entry name" value="ATP_grasp_subdomain_1"/>
</dbReference>
<feature type="domain" description="Pyruvate phosphate dikinase AMP/ATP-binding" evidence="1">
    <location>
        <begin position="430"/>
        <end position="809"/>
    </location>
</feature>
<organism evidence="2 3">
    <name type="scientific">Sporomusa ovata</name>
    <dbReference type="NCBI Taxonomy" id="2378"/>
    <lineage>
        <taxon>Bacteria</taxon>
        <taxon>Bacillati</taxon>
        <taxon>Bacillota</taxon>
        <taxon>Negativicutes</taxon>
        <taxon>Selenomonadales</taxon>
        <taxon>Sporomusaceae</taxon>
        <taxon>Sporomusa</taxon>
    </lineage>
</organism>
<accession>A0A0U1L185</accession>
<dbReference type="GO" id="GO:0016301">
    <property type="term" value="F:kinase activity"/>
    <property type="evidence" value="ECO:0007669"/>
    <property type="project" value="UniProtKB-KW"/>
</dbReference>
<evidence type="ECO:0000313" key="3">
    <source>
        <dbReference type="Proteomes" id="UP000049855"/>
    </source>
</evidence>
<protein>
    <submittedName>
        <fullName evidence="2">Phosphoenolpyruvate synthase / Pyruvate phosphate dikinase</fullName>
    </submittedName>
</protein>
<dbReference type="Gene3D" id="3.30.1490.20">
    <property type="entry name" value="ATP-grasp fold, A domain"/>
    <property type="match status" value="1"/>
</dbReference>
<dbReference type="RefSeq" id="WP_021168196.1">
    <property type="nucleotide sequence ID" value="NZ_CTRP01000012.1"/>
</dbReference>
<evidence type="ECO:0000313" key="2">
    <source>
        <dbReference type="EMBL" id="CQR73421.1"/>
    </source>
</evidence>
<keyword evidence="3" id="KW-1185">Reference proteome</keyword>
<reference evidence="3" key="1">
    <citation type="submission" date="2015-03" db="EMBL/GenBank/DDBJ databases">
        <authorList>
            <person name="Nijsse Bart"/>
        </authorList>
    </citation>
    <scope>NUCLEOTIDE SEQUENCE [LARGE SCALE GENOMIC DNA]</scope>
</reference>
<gene>
    <name evidence="2" type="ORF">SpAn4DRAFT_2653</name>
</gene>
<evidence type="ECO:0000259" key="1">
    <source>
        <dbReference type="Pfam" id="PF01326"/>
    </source>
</evidence>
<dbReference type="GO" id="GO:0005524">
    <property type="term" value="F:ATP binding"/>
    <property type="evidence" value="ECO:0007669"/>
    <property type="project" value="InterPro"/>
</dbReference>
<proteinExistence type="predicted"/>
<dbReference type="SUPFAM" id="SSF52172">
    <property type="entry name" value="CheY-like"/>
    <property type="match status" value="1"/>
</dbReference>
<dbReference type="AlphaFoldDB" id="A0A0U1L185"/>
<dbReference type="Pfam" id="PF01326">
    <property type="entry name" value="PPDK_N"/>
    <property type="match status" value="1"/>
</dbReference>
<name>A0A0U1L185_9FIRM</name>
<keyword evidence="2" id="KW-0418">Kinase</keyword>
<keyword evidence="2" id="KW-0670">Pyruvate</keyword>
<dbReference type="Proteomes" id="UP000049855">
    <property type="component" value="Unassembled WGS sequence"/>
</dbReference>
<dbReference type="Gene3D" id="3.40.50.2300">
    <property type="match status" value="1"/>
</dbReference>
<dbReference type="SUPFAM" id="SSF56059">
    <property type="entry name" value="Glutathione synthetase ATP-binding domain-like"/>
    <property type="match status" value="1"/>
</dbReference>
<dbReference type="InterPro" id="IPR002192">
    <property type="entry name" value="PPDK_AMP/ATP-bd"/>
</dbReference>
<dbReference type="InterPro" id="IPR011006">
    <property type="entry name" value="CheY-like_superfamily"/>
</dbReference>
<keyword evidence="2" id="KW-0808">Transferase</keyword>
<sequence>MKKFGDMKARFLGIHDLMKFRVTEILLISTEYDAYVLEEDGQLAEQIYHQFNDLSIPFIPRIHWVANGEDACEELETRTIHLIITMSRISDMSSFEVETKIHKTYPDIPIVMLFYDRLTPEMIARIRKISCINRVFHWSGDNRVLLAIIKYIEDQQNLAADSKLGVQSILLVEDSPAYYSQILPIIYTEILTQTRCLVLHAMNINHGLLRVRLRPKILLAETYEEAMAIISKYRYNLLGIISDVRFPMAGELNPLAGFELNQRVREMIPDLPFLLQSEELENAERAIALHLDFLNKNSPNLLHNLRTYILENYGFGSFVFKYPDGRVIAEANDITSLERIIRDLPDESLYYHATKNHFSRWFRARVEVEVADKLRFVDTEQVGRASDIRAYILTVLNDYFQKYQSGLVLDFAGLSKKDMENAFIKLGTGSLGGKARGVAYMNVMIAKAQLTDKYEDMKVKVPRSFVIGSDVFEKFIEENELYSFLATNPTEAAIAQKFTQSPLPTATQENLRVLTQHIKCPLAVRSSSILEDSRILPFAGIYNTYVVPNSHADCEVRCKQLADAVKLVYASVFYAAPVQYAKNADIRIEEEKMAVLIQELVGELYGDLYYPAISGVAQSYNFYPYYPLQPEEGTVSLALGLGKAIVEGEWVYRFSPAHPKLNPLVSGPREYLKKSQNAFYAINIEESAGITLHADENYIYKKLTVSQAYKDQSLEYIGSTYSAEDDCIYDNVYQAGPKLVTFAPILKYNRLPLTQIIKDLLRLGKQSFGTDVEIEFAVNIPKDANKPKEFNFLQIRPMVVGREAFQINMDESIESWCYSKRTIGNGIYQNIHDIIFVDPETFNLQKSVQIASEISELNKRLSKGGRRCILVGFGRMGTSDRWLGIPLAWEQMSQALIIVEVDLKDLRPEPSLGSHFFHNLTATHMGYFHIQYDNEAEGMLNWEWLLKQPVLQQTKHVKLVRRQEAFQVKIDGRSFKGIIYK</sequence>
<dbReference type="EMBL" id="CTRP01000012">
    <property type="protein sequence ID" value="CQR73421.1"/>
    <property type="molecule type" value="Genomic_DNA"/>
</dbReference>